<dbReference type="NCBIfam" id="TIGR00765">
    <property type="entry name" value="yihY_not_rbn"/>
    <property type="match status" value="1"/>
</dbReference>
<evidence type="ECO:0000313" key="7">
    <source>
        <dbReference type="EMBL" id="QDW66578.1"/>
    </source>
</evidence>
<feature type="transmembrane region" description="Helical" evidence="6">
    <location>
        <begin position="105"/>
        <end position="129"/>
    </location>
</feature>
<reference evidence="7 8" key="1">
    <citation type="submission" date="2019-07" db="EMBL/GenBank/DDBJ databases">
        <title>Full genome sequence of Luteimonas sp. Gr-4.</title>
        <authorList>
            <person name="Im W.-T."/>
        </authorList>
    </citation>
    <scope>NUCLEOTIDE SEQUENCE [LARGE SCALE GENOMIC DNA]</scope>
    <source>
        <strain evidence="7 8">Gr-4</strain>
    </source>
</reference>
<keyword evidence="8" id="KW-1185">Reference proteome</keyword>
<dbReference type="PIRSF" id="PIRSF035875">
    <property type="entry name" value="RNase_BN"/>
    <property type="match status" value="1"/>
</dbReference>
<evidence type="ECO:0000256" key="3">
    <source>
        <dbReference type="ARBA" id="ARBA00022692"/>
    </source>
</evidence>
<name>A0A518N3U8_9GAMM</name>
<evidence type="ECO:0000256" key="4">
    <source>
        <dbReference type="ARBA" id="ARBA00022989"/>
    </source>
</evidence>
<dbReference type="RefSeq" id="WP_144891457.1">
    <property type="nucleotide sequence ID" value="NZ_CP042218.1"/>
</dbReference>
<dbReference type="AlphaFoldDB" id="A0A518N3U8"/>
<protein>
    <submittedName>
        <fullName evidence="7">YihY/virulence factor BrkB family protein</fullName>
    </submittedName>
</protein>
<evidence type="ECO:0000256" key="6">
    <source>
        <dbReference type="SAM" id="Phobius"/>
    </source>
</evidence>
<feature type="transmembrane region" description="Helical" evidence="6">
    <location>
        <begin position="149"/>
        <end position="172"/>
    </location>
</feature>
<sequence>MAGFITGRLESAFEGLRRSLPWALVRRFIEVDILTHAASLTFFALLSLAPLLVLLLWLTASLYPSAQEALLDQLRAIGGDGAAIVAGTVLENARTEPDVGSLAGWWSTGLLFFGATAVFARLQGTLNLLFHASGGRVRGGLHAWLRKRVFSFGVVLALGFLLLVSAALTTALEIAFAGSPTLPVLGNLASMALYVLAFALMYHYLPDRRVRWRQAFLGGVLTALLFVVGRWGIGLYIARATPGSAYGSMGTLVVLLVWLYYAAVVFFVGAMITAVIDERWRFSDVYRRLESRAARRAATIRATSVSGRDRPPA</sequence>
<feature type="transmembrane region" description="Helical" evidence="6">
    <location>
        <begin position="33"/>
        <end position="58"/>
    </location>
</feature>
<gene>
    <name evidence="7" type="ORF">FPZ22_06455</name>
</gene>
<comment type="subcellular location">
    <subcellularLocation>
        <location evidence="1">Cell membrane</location>
        <topology evidence="1">Multi-pass membrane protein</topology>
    </subcellularLocation>
</comment>
<evidence type="ECO:0000256" key="2">
    <source>
        <dbReference type="ARBA" id="ARBA00022475"/>
    </source>
</evidence>
<dbReference type="PANTHER" id="PTHR30213">
    <property type="entry name" value="INNER MEMBRANE PROTEIN YHJD"/>
    <property type="match status" value="1"/>
</dbReference>
<dbReference type="PANTHER" id="PTHR30213:SF1">
    <property type="entry name" value="INNER MEMBRANE PROTEIN YHJD"/>
    <property type="match status" value="1"/>
</dbReference>
<dbReference type="GO" id="GO:0005886">
    <property type="term" value="C:plasma membrane"/>
    <property type="evidence" value="ECO:0007669"/>
    <property type="project" value="UniProtKB-SubCell"/>
</dbReference>
<evidence type="ECO:0000256" key="5">
    <source>
        <dbReference type="ARBA" id="ARBA00023136"/>
    </source>
</evidence>
<feature type="transmembrane region" description="Helical" evidence="6">
    <location>
        <begin position="258"/>
        <end position="276"/>
    </location>
</feature>
<keyword evidence="4 6" id="KW-1133">Transmembrane helix</keyword>
<accession>A0A518N3U8</accession>
<proteinExistence type="predicted"/>
<feature type="transmembrane region" description="Helical" evidence="6">
    <location>
        <begin position="216"/>
        <end position="238"/>
    </location>
</feature>
<keyword evidence="3 6" id="KW-0812">Transmembrane</keyword>
<keyword evidence="2" id="KW-1003">Cell membrane</keyword>
<evidence type="ECO:0000313" key="8">
    <source>
        <dbReference type="Proteomes" id="UP000316584"/>
    </source>
</evidence>
<dbReference type="InterPro" id="IPR017039">
    <property type="entry name" value="Virul_fac_BrkB"/>
</dbReference>
<dbReference type="OrthoDB" id="9797028at2"/>
<feature type="transmembrane region" description="Helical" evidence="6">
    <location>
        <begin position="184"/>
        <end position="204"/>
    </location>
</feature>
<organism evidence="7 8">
    <name type="scientific">Luteimonas granuli</name>
    <dbReference type="NCBI Taxonomy" id="1176533"/>
    <lineage>
        <taxon>Bacteria</taxon>
        <taxon>Pseudomonadati</taxon>
        <taxon>Pseudomonadota</taxon>
        <taxon>Gammaproteobacteria</taxon>
        <taxon>Lysobacterales</taxon>
        <taxon>Lysobacteraceae</taxon>
        <taxon>Luteimonas</taxon>
    </lineage>
</organism>
<evidence type="ECO:0000256" key="1">
    <source>
        <dbReference type="ARBA" id="ARBA00004651"/>
    </source>
</evidence>
<dbReference type="KEGG" id="lug:FPZ22_06455"/>
<dbReference type="Proteomes" id="UP000316584">
    <property type="component" value="Chromosome"/>
</dbReference>
<keyword evidence="5 6" id="KW-0472">Membrane</keyword>
<dbReference type="Pfam" id="PF03631">
    <property type="entry name" value="Virul_fac_BrkB"/>
    <property type="match status" value="1"/>
</dbReference>
<dbReference type="EMBL" id="CP042218">
    <property type="protein sequence ID" value="QDW66578.1"/>
    <property type="molecule type" value="Genomic_DNA"/>
</dbReference>